<evidence type="ECO:0000256" key="1">
    <source>
        <dbReference type="SAM" id="MobiDB-lite"/>
    </source>
</evidence>
<accession>A0ABT2HY63</accession>
<evidence type="ECO:0008006" key="4">
    <source>
        <dbReference type="Google" id="ProtNLM"/>
    </source>
</evidence>
<feature type="region of interest" description="Disordered" evidence="1">
    <location>
        <begin position="37"/>
        <end position="148"/>
    </location>
</feature>
<feature type="compositionally biased region" description="Low complexity" evidence="1">
    <location>
        <begin position="76"/>
        <end position="92"/>
    </location>
</feature>
<dbReference type="Proteomes" id="UP001525379">
    <property type="component" value="Unassembled WGS sequence"/>
</dbReference>
<name>A0ABT2HY63_9MICO</name>
<feature type="compositionally biased region" description="Gly residues" evidence="1">
    <location>
        <begin position="115"/>
        <end position="125"/>
    </location>
</feature>
<proteinExistence type="predicted"/>
<evidence type="ECO:0000313" key="3">
    <source>
        <dbReference type="Proteomes" id="UP001525379"/>
    </source>
</evidence>
<sequence>MIDLKTTKMTERLVAVTAAVAVLPLLAGCTALAGLNGGNEPAPSETATPVTCSTEGAEGEATESEQQACDELNGTSSEAPESSESPEPGQNDQDGDHDQSQQDGGNSPKPNHTQGGSGSHSGGGSTHDNGTTGGHNDDRPQLTASPRP</sequence>
<evidence type="ECO:0000313" key="2">
    <source>
        <dbReference type="EMBL" id="MCT2043257.1"/>
    </source>
</evidence>
<dbReference type="EMBL" id="JALXSQ010000032">
    <property type="protein sequence ID" value="MCT2043257.1"/>
    <property type="molecule type" value="Genomic_DNA"/>
</dbReference>
<dbReference type="PROSITE" id="PS51257">
    <property type="entry name" value="PROKAR_LIPOPROTEIN"/>
    <property type="match status" value="1"/>
</dbReference>
<gene>
    <name evidence="2" type="ORF">M3D15_07925</name>
</gene>
<feature type="compositionally biased region" description="Low complexity" evidence="1">
    <location>
        <begin position="101"/>
        <end position="114"/>
    </location>
</feature>
<organism evidence="2 3">
    <name type="scientific">Pseudoclavibacter albus</name>
    <dbReference type="NCBI Taxonomy" id="272241"/>
    <lineage>
        <taxon>Bacteria</taxon>
        <taxon>Bacillati</taxon>
        <taxon>Actinomycetota</taxon>
        <taxon>Actinomycetes</taxon>
        <taxon>Micrococcales</taxon>
        <taxon>Microbacteriaceae</taxon>
        <taxon>Pseudoclavibacter</taxon>
    </lineage>
</organism>
<dbReference type="RefSeq" id="WP_066079936.1">
    <property type="nucleotide sequence ID" value="NZ_JALXSQ010000032.1"/>
</dbReference>
<protein>
    <recommendedName>
        <fullName evidence="4">Secreted protein</fullName>
    </recommendedName>
</protein>
<comment type="caution">
    <text evidence="2">The sequence shown here is derived from an EMBL/GenBank/DDBJ whole genome shotgun (WGS) entry which is preliminary data.</text>
</comment>
<reference evidence="2 3" key="1">
    <citation type="submission" date="2022-04" db="EMBL/GenBank/DDBJ databases">
        <title>Human microbiome associated bacterial genomes.</title>
        <authorList>
            <person name="Sandstrom S."/>
            <person name="Salamzade R."/>
            <person name="Kalan L.R."/>
        </authorList>
    </citation>
    <scope>NUCLEOTIDE SEQUENCE [LARGE SCALE GENOMIC DNA]</scope>
    <source>
        <strain evidence="3">p3-SID1799</strain>
    </source>
</reference>
<keyword evidence="3" id="KW-1185">Reference proteome</keyword>